<sequence length="452" mass="47423">MSTDRADVVTVEVGSTITKVNAFAHRDGALEQVGQGFAPTSVAEGDVGVGVAAAREDLRGRFGIDVTGVETHVNSSAAGGLRMSVHGLTASMTTRAAREASLGAGAIVGQVTAGRLTGYDLAELHSLKPNIVLLAGGVDYGERDIVIANARDLAAALGESPEHPPVVYAGNVAARPAVTETFAEHGVRVLVADNVFPDVDVLNVDPLRVLIHDVFSEHIVHAPGMGALAELTEAEVLPTPGAVLMAAERFAEAIGDVLVVDVGGATTDVHSVTDGSLELSAAVVEPEPRAKRTVEGDLGVYVNARTVAQASGEPDWAERLEVLTAMPGTDRERALTRWLAERAVEAGIRRHAGTLADIYTPTGKRQVVRGKDLTAVRWVVATGGALTKVPGAADVLRAVCAGPGRHLLPPVDAHLLVDDRYRFSALGTLARTYPDEVSRTLRRWADSFDEGR</sequence>
<evidence type="ECO:0008006" key="3">
    <source>
        <dbReference type="Google" id="ProtNLM"/>
    </source>
</evidence>
<dbReference type="STRING" id="100225.SAMN05421595_1281"/>
<dbReference type="Pfam" id="PF13941">
    <property type="entry name" value="MutL"/>
    <property type="match status" value="1"/>
</dbReference>
<organism evidence="1 2">
    <name type="scientific">Austwickia chelonae NBRC 105200</name>
    <dbReference type="NCBI Taxonomy" id="1184607"/>
    <lineage>
        <taxon>Bacteria</taxon>
        <taxon>Bacillati</taxon>
        <taxon>Actinomycetota</taxon>
        <taxon>Actinomycetes</taxon>
        <taxon>Micrococcales</taxon>
        <taxon>Dermatophilaceae</taxon>
        <taxon>Austwickia</taxon>
    </lineage>
</organism>
<reference evidence="1 2" key="1">
    <citation type="submission" date="2012-08" db="EMBL/GenBank/DDBJ databases">
        <title>Whole genome shotgun sequence of Austwickia chelonae NBRC 105200.</title>
        <authorList>
            <person name="Yoshida I."/>
            <person name="Hosoyama A."/>
            <person name="Tsuchikane K."/>
            <person name="Katsumata H."/>
            <person name="Ando Y."/>
            <person name="Ohji S."/>
            <person name="Hamada M."/>
            <person name="Tamura T."/>
            <person name="Yamazoe A."/>
            <person name="Yamazaki S."/>
            <person name="Fujita N."/>
        </authorList>
    </citation>
    <scope>NUCLEOTIDE SEQUENCE [LARGE SCALE GENOMIC DNA]</scope>
    <source>
        <strain evidence="1 2">NBRC 105200</strain>
    </source>
</reference>
<dbReference type="AlphaFoldDB" id="K6ULQ1"/>
<dbReference type="PIRSF" id="PIRSF004729">
    <property type="entry name" value="MutL"/>
    <property type="match status" value="1"/>
</dbReference>
<gene>
    <name evidence="1" type="ORF">AUCHE_05_03580</name>
</gene>
<dbReference type="NCBIfam" id="TIGR01319">
    <property type="entry name" value="glmL_fam"/>
    <property type="match status" value="1"/>
</dbReference>
<keyword evidence="2" id="KW-1185">Reference proteome</keyword>
<protein>
    <recommendedName>
        <fullName evidence="3">Methylaspartate mutase</fullName>
    </recommendedName>
</protein>
<accession>K6ULQ1</accession>
<dbReference type="OrthoDB" id="9769453at2"/>
<dbReference type="Proteomes" id="UP000008495">
    <property type="component" value="Unassembled WGS sequence"/>
</dbReference>
<dbReference type="InterPro" id="IPR006230">
    <property type="entry name" value="MutL"/>
</dbReference>
<comment type="caution">
    <text evidence="1">The sequence shown here is derived from an EMBL/GenBank/DDBJ whole genome shotgun (WGS) entry which is preliminary data.</text>
</comment>
<dbReference type="EMBL" id="BAGZ01000005">
    <property type="protein sequence ID" value="GAB77446.1"/>
    <property type="molecule type" value="Genomic_DNA"/>
</dbReference>
<evidence type="ECO:0000313" key="2">
    <source>
        <dbReference type="Proteomes" id="UP000008495"/>
    </source>
</evidence>
<evidence type="ECO:0000313" key="1">
    <source>
        <dbReference type="EMBL" id="GAB77446.1"/>
    </source>
</evidence>
<dbReference type="eggNOG" id="COG0849">
    <property type="taxonomic scope" value="Bacteria"/>
</dbReference>
<dbReference type="RefSeq" id="WP_006502198.1">
    <property type="nucleotide sequence ID" value="NZ_BAGZ01000005.1"/>
</dbReference>
<proteinExistence type="predicted"/>
<name>K6ULQ1_9MICO</name>